<dbReference type="EMBL" id="JAMDKS010000002">
    <property type="protein sequence ID" value="MEE6111835.1"/>
    <property type="molecule type" value="Genomic_DNA"/>
</dbReference>
<evidence type="ECO:0000313" key="6">
    <source>
        <dbReference type="EMBL" id="MEE6111835.1"/>
    </source>
</evidence>
<comment type="pathway">
    <text evidence="1">Carbohydrate acid metabolism.</text>
</comment>
<comment type="caution">
    <text evidence="6">The sequence shown here is derived from an EMBL/GenBank/DDBJ whole genome shotgun (WGS) entry which is preliminary data.</text>
</comment>
<evidence type="ECO:0000313" key="7">
    <source>
        <dbReference type="Proteomes" id="UP001352533"/>
    </source>
</evidence>
<dbReference type="PANTHER" id="PTHR30246:SF1">
    <property type="entry name" value="2-DEHYDRO-3-DEOXY-6-PHOSPHOGALACTONATE ALDOLASE-RELATED"/>
    <property type="match status" value="1"/>
</dbReference>
<comment type="subunit">
    <text evidence="3">Homotrimer.</text>
</comment>
<evidence type="ECO:0000256" key="2">
    <source>
        <dbReference type="ARBA" id="ARBA00006906"/>
    </source>
</evidence>
<keyword evidence="4" id="KW-0456">Lyase</keyword>
<dbReference type="NCBIfam" id="TIGR01182">
    <property type="entry name" value="eda"/>
    <property type="match status" value="1"/>
</dbReference>
<proteinExistence type="inferred from homology"/>
<dbReference type="InterPro" id="IPR000887">
    <property type="entry name" value="Aldlse_KDPG_KHG"/>
</dbReference>
<dbReference type="Proteomes" id="UP001352533">
    <property type="component" value="Unassembled WGS sequence"/>
</dbReference>
<name>A0ABU7QMC4_AVIPA</name>
<dbReference type="PROSITE" id="PS00160">
    <property type="entry name" value="ALDOLASE_KDPG_KHG_2"/>
    <property type="match status" value="1"/>
</dbReference>
<dbReference type="SUPFAM" id="SSF51569">
    <property type="entry name" value="Aldolase"/>
    <property type="match status" value="1"/>
</dbReference>
<organism evidence="6 7">
    <name type="scientific">Avibacterium paragallinarum</name>
    <name type="common">Haemophilus gallinarum</name>
    <dbReference type="NCBI Taxonomy" id="728"/>
    <lineage>
        <taxon>Bacteria</taxon>
        <taxon>Pseudomonadati</taxon>
        <taxon>Pseudomonadota</taxon>
        <taxon>Gammaproteobacteria</taxon>
        <taxon>Pasteurellales</taxon>
        <taxon>Pasteurellaceae</taxon>
        <taxon>Avibacterium</taxon>
    </lineage>
</organism>
<keyword evidence="5" id="KW-0119">Carbohydrate metabolism</keyword>
<protein>
    <submittedName>
        <fullName evidence="6">Bifunctional 4-hydroxy-2-oxoglutarate aldolase/2-dehydro-3-deoxy-phosphogluconate aldolase</fullName>
    </submittedName>
</protein>
<keyword evidence="7" id="KW-1185">Reference proteome</keyword>
<dbReference type="Pfam" id="PF01081">
    <property type="entry name" value="Aldolase"/>
    <property type="match status" value="1"/>
</dbReference>
<dbReference type="PANTHER" id="PTHR30246">
    <property type="entry name" value="2-KETO-3-DEOXY-6-PHOSPHOGLUCONATE ALDOLASE"/>
    <property type="match status" value="1"/>
</dbReference>
<dbReference type="Gene3D" id="3.20.20.70">
    <property type="entry name" value="Aldolase class I"/>
    <property type="match status" value="1"/>
</dbReference>
<evidence type="ECO:0000256" key="5">
    <source>
        <dbReference type="ARBA" id="ARBA00023277"/>
    </source>
</evidence>
<evidence type="ECO:0000256" key="1">
    <source>
        <dbReference type="ARBA" id="ARBA00004761"/>
    </source>
</evidence>
<sequence length="211" mass="22644">MNTAQIIEKLREFKVIPVIALDNAQDILPLAETLAKNDLPVVEITFRSAAAEEAIRLIRQHNPNILIAAGTVLTSEQVVQAKNAGADCIVTPGFNPKIVKLCQELNIPVMPGVNNPMSIEAALELGITAVKFFPAEASGGVKMIKALLGPYAQLQIMPTGGISVNNIKDYLAIPNVVACGGSWFVEKSLINSHNWEEIGRLVREAVAITNA</sequence>
<comment type="similarity">
    <text evidence="2">Belongs to the KHG/KDPG aldolase family.</text>
</comment>
<dbReference type="InterPro" id="IPR013785">
    <property type="entry name" value="Aldolase_TIM"/>
</dbReference>
<evidence type="ECO:0000256" key="4">
    <source>
        <dbReference type="ARBA" id="ARBA00023239"/>
    </source>
</evidence>
<dbReference type="RefSeq" id="WP_194750369.1">
    <property type="nucleotide sequence ID" value="NZ_JACEWB010000002.1"/>
</dbReference>
<accession>A0ABU7QMC4</accession>
<reference evidence="6 7" key="1">
    <citation type="journal article" date="2022" name="Front. Microbiol.">
        <title>Commensal bacteria contribute to the growth of multidrug-resistant Avibacterium paragallinarum in chickens.</title>
        <authorList>
            <person name="Zhu J."/>
            <person name="Chen Y."/>
            <person name="Wu Y."/>
            <person name="Wang Y."/>
            <person name="Zhu K."/>
        </authorList>
    </citation>
    <scope>NUCLEOTIDE SEQUENCE [LARGE SCALE GENOMIC DNA]</scope>
    <source>
        <strain evidence="6 7">AV12</strain>
    </source>
</reference>
<evidence type="ECO:0000256" key="3">
    <source>
        <dbReference type="ARBA" id="ARBA00011233"/>
    </source>
</evidence>
<dbReference type="InterPro" id="IPR031338">
    <property type="entry name" value="KDPG/KHG_AS_2"/>
</dbReference>
<dbReference type="CDD" id="cd00452">
    <property type="entry name" value="KDPG_aldolase"/>
    <property type="match status" value="1"/>
</dbReference>
<gene>
    <name evidence="6" type="ORF">M5S25_01220</name>
</gene>
<dbReference type="NCBIfam" id="NF004325">
    <property type="entry name" value="PRK05718.1"/>
    <property type="match status" value="1"/>
</dbReference>